<dbReference type="AlphaFoldDB" id="A0A2A9NFW0"/>
<organism evidence="1 2">
    <name type="scientific">Amanita thiersii Skay4041</name>
    <dbReference type="NCBI Taxonomy" id="703135"/>
    <lineage>
        <taxon>Eukaryota</taxon>
        <taxon>Fungi</taxon>
        <taxon>Dikarya</taxon>
        <taxon>Basidiomycota</taxon>
        <taxon>Agaricomycotina</taxon>
        <taxon>Agaricomycetes</taxon>
        <taxon>Agaricomycetidae</taxon>
        <taxon>Agaricales</taxon>
        <taxon>Pluteineae</taxon>
        <taxon>Amanitaceae</taxon>
        <taxon>Amanita</taxon>
    </lineage>
</organism>
<name>A0A2A9NFW0_9AGAR</name>
<reference evidence="1 2" key="1">
    <citation type="submission" date="2014-02" db="EMBL/GenBank/DDBJ databases">
        <title>Transposable element dynamics among asymbiotic and ectomycorrhizal Amanita fungi.</title>
        <authorList>
            <consortium name="DOE Joint Genome Institute"/>
            <person name="Hess J."/>
            <person name="Skrede I."/>
            <person name="Wolfe B."/>
            <person name="LaButti K."/>
            <person name="Ohm R.A."/>
            <person name="Grigoriev I.V."/>
            <person name="Pringle A."/>
        </authorList>
    </citation>
    <scope>NUCLEOTIDE SEQUENCE [LARGE SCALE GENOMIC DNA]</scope>
    <source>
        <strain evidence="1 2">SKay4041</strain>
    </source>
</reference>
<evidence type="ECO:0000313" key="2">
    <source>
        <dbReference type="Proteomes" id="UP000242287"/>
    </source>
</evidence>
<dbReference type="EMBL" id="KZ302181">
    <property type="protein sequence ID" value="PFH46533.1"/>
    <property type="molecule type" value="Genomic_DNA"/>
</dbReference>
<evidence type="ECO:0000313" key="1">
    <source>
        <dbReference type="EMBL" id="PFH46533.1"/>
    </source>
</evidence>
<accession>A0A2A9NFW0</accession>
<dbReference type="Proteomes" id="UP000242287">
    <property type="component" value="Unassembled WGS sequence"/>
</dbReference>
<keyword evidence="2" id="KW-1185">Reference proteome</keyword>
<gene>
    <name evidence="1" type="ORF">AMATHDRAFT_69591</name>
</gene>
<protein>
    <submittedName>
        <fullName evidence="1">Uncharacterized protein</fullName>
    </submittedName>
</protein>
<proteinExistence type="predicted"/>
<sequence length="59" mass="6338">MLVWGYLGVSRGRDGGCCPEEGCWVNLTGRAGLISQRSDFAAHADSKSISDPDTRPFPP</sequence>